<dbReference type="GO" id="GO:1990904">
    <property type="term" value="C:ribonucleoprotein complex"/>
    <property type="evidence" value="ECO:0007669"/>
    <property type="project" value="UniProtKB-KW"/>
</dbReference>
<evidence type="ECO:0000259" key="4">
    <source>
        <dbReference type="PROSITE" id="PS50126"/>
    </source>
</evidence>
<feature type="domain" description="S1 motif" evidence="4">
    <location>
        <begin position="58"/>
        <end position="130"/>
    </location>
</feature>
<dbReference type="InterPro" id="IPR035104">
    <property type="entry name" value="Ribosomal_protein_S1-like"/>
</dbReference>
<feature type="domain" description="S1 motif" evidence="4">
    <location>
        <begin position="226"/>
        <end position="294"/>
    </location>
</feature>
<dbReference type="GO" id="GO:0003735">
    <property type="term" value="F:structural constituent of ribosome"/>
    <property type="evidence" value="ECO:0007669"/>
    <property type="project" value="TreeGrafter"/>
</dbReference>
<evidence type="ECO:0000313" key="5">
    <source>
        <dbReference type="EMBL" id="BCB14987.2"/>
    </source>
</evidence>
<geneLocation type="chloroplast" evidence="5"/>
<sequence length="296" mass="33852">MQLPTLTWYLHTKIQKVKNQIPNSHDSLMDITIHNKKGFSEKDFGSMLEKYGYNLHTGDIVAGTVFNRESQGLLVDIGADIAGYLPEEEISLITYHESIEDRILSLINETREFFIVAYNKKSHQLLLSIRRLEYIRAWKRIKQIQAEDIIINAIVININKGGLLVRIEGLKSFIPNSHITAQEKKIIKIHQIIECKLLVADERKNQLICSNKCALLAKFTDRFKIGNIVNGEITEIKKYGLFITIHGIPALLHISEIGYKHIDNINTKFALGNKIQVKIIHIDTKQGRLSVSTRDM</sequence>
<dbReference type="SMART" id="SM00316">
    <property type="entry name" value="S1"/>
    <property type="match status" value="3"/>
</dbReference>
<organism evidence="5">
    <name type="scientific">Grateloupia asiatica</name>
    <dbReference type="NCBI Taxonomy" id="151735"/>
    <lineage>
        <taxon>Eukaryota</taxon>
        <taxon>Rhodophyta</taxon>
        <taxon>Florideophyceae</taxon>
        <taxon>Rhodymeniophycidae</taxon>
        <taxon>Halymeniales</taxon>
        <taxon>Halymeniaceae</taxon>
        <taxon>Grateloupia</taxon>
    </lineage>
</organism>
<dbReference type="InterPro" id="IPR003029">
    <property type="entry name" value="S1_domain"/>
</dbReference>
<keyword evidence="3" id="KW-0687">Ribonucleoprotein</keyword>
<reference evidence="5" key="1">
    <citation type="journal article" date="2020" name="Mar. Biotechnol.">
        <title>In Silico Analysis of ACE Inhibitory Peptides from Chloroplast Proteins of Red Alga Grateloupia asiatica.</title>
        <authorList>
            <person name="Sumikawa K."/>
            <person name="Takei K."/>
            <person name="Kumagai Y."/>
            <person name="Shimizu T."/>
            <person name="Yasui H."/>
            <person name="Kishimura H."/>
        </authorList>
    </citation>
    <scope>NUCLEOTIDE SEQUENCE</scope>
</reference>
<gene>
    <name evidence="5" type="primary">rps1</name>
</gene>
<dbReference type="PANTHER" id="PTHR10724">
    <property type="entry name" value="30S RIBOSOMAL PROTEIN S1"/>
    <property type="match status" value="1"/>
</dbReference>
<dbReference type="InterPro" id="IPR050437">
    <property type="entry name" value="Ribos_protein_bS1-like"/>
</dbReference>
<keyword evidence="2 5" id="KW-0689">Ribosomal protein</keyword>
<evidence type="ECO:0000256" key="2">
    <source>
        <dbReference type="ARBA" id="ARBA00022980"/>
    </source>
</evidence>
<evidence type="ECO:0000256" key="3">
    <source>
        <dbReference type="ARBA" id="ARBA00023274"/>
    </source>
</evidence>
<dbReference type="GO" id="GO:0003729">
    <property type="term" value="F:mRNA binding"/>
    <property type="evidence" value="ECO:0007669"/>
    <property type="project" value="TreeGrafter"/>
</dbReference>
<dbReference type="Gene3D" id="2.40.50.140">
    <property type="entry name" value="Nucleic acid-binding proteins"/>
    <property type="match status" value="3"/>
</dbReference>
<feature type="domain" description="S1 motif" evidence="4">
    <location>
        <begin position="148"/>
        <end position="212"/>
    </location>
</feature>
<dbReference type="EMBL" id="AP018129">
    <property type="protein sequence ID" value="BCB14987.2"/>
    <property type="molecule type" value="Genomic_DNA"/>
</dbReference>
<protein>
    <submittedName>
        <fullName evidence="5">30S ribosomal protein S1</fullName>
    </submittedName>
</protein>
<dbReference type="PANTHER" id="PTHR10724:SF7">
    <property type="entry name" value="SMALL RIBOSOMAL SUBUNIT PROTEIN BS1C"/>
    <property type="match status" value="1"/>
</dbReference>
<keyword evidence="5" id="KW-0934">Plastid</keyword>
<dbReference type="Pfam" id="PF00575">
    <property type="entry name" value="S1"/>
    <property type="match status" value="2"/>
</dbReference>
<dbReference type="AlphaFoldDB" id="A0A6F8UME4"/>
<dbReference type="PROSITE" id="PS50126">
    <property type="entry name" value="S1"/>
    <property type="match status" value="3"/>
</dbReference>
<evidence type="ECO:0000256" key="1">
    <source>
        <dbReference type="ARBA" id="ARBA00006767"/>
    </source>
</evidence>
<dbReference type="PRINTS" id="PR00681">
    <property type="entry name" value="RIBOSOMALS1"/>
</dbReference>
<accession>A0A6F8UME4</accession>
<proteinExistence type="inferred from homology"/>
<dbReference type="SUPFAM" id="SSF50249">
    <property type="entry name" value="Nucleic acid-binding proteins"/>
    <property type="match status" value="3"/>
</dbReference>
<keyword evidence="5" id="KW-0150">Chloroplast</keyword>
<dbReference type="InterPro" id="IPR012340">
    <property type="entry name" value="NA-bd_OB-fold"/>
</dbReference>
<name>A0A6F8UME4_9FLOR</name>
<dbReference type="GO" id="GO:0006412">
    <property type="term" value="P:translation"/>
    <property type="evidence" value="ECO:0007669"/>
    <property type="project" value="TreeGrafter"/>
</dbReference>
<comment type="similarity">
    <text evidence="1">Belongs to the bacterial ribosomal protein bS1 family.</text>
</comment>
<dbReference type="GO" id="GO:0005840">
    <property type="term" value="C:ribosome"/>
    <property type="evidence" value="ECO:0007669"/>
    <property type="project" value="UniProtKB-KW"/>
</dbReference>